<gene>
    <name evidence="3" type="primary">rps24e</name>
    <name evidence="5" type="ORF">LI82_04920</name>
</gene>
<evidence type="ECO:0000313" key="6">
    <source>
        <dbReference type="Proteomes" id="UP000029859"/>
    </source>
</evidence>
<feature type="region of interest" description="Disordered" evidence="4">
    <location>
        <begin position="90"/>
        <end position="112"/>
    </location>
</feature>
<evidence type="ECO:0000256" key="2">
    <source>
        <dbReference type="ARBA" id="ARBA00023274"/>
    </source>
</evidence>
<dbReference type="GO" id="GO:0005840">
    <property type="term" value="C:ribosome"/>
    <property type="evidence" value="ECO:0007669"/>
    <property type="project" value="UniProtKB-KW"/>
</dbReference>
<reference evidence="5 6" key="1">
    <citation type="submission" date="2014-09" db="EMBL/GenBank/DDBJ databases">
        <title>Draft genome sequence of an obligately methylotrophic methanogen, Methanococcoides methylutens, isolated from marine sediment.</title>
        <authorList>
            <person name="Guan Y."/>
            <person name="Ngugi D.K."/>
            <person name="Blom J."/>
            <person name="Ali S."/>
            <person name="Ferry J.G."/>
            <person name="Stingl U."/>
        </authorList>
    </citation>
    <scope>NUCLEOTIDE SEQUENCE [LARGE SCALE GENOMIC DNA]</scope>
    <source>
        <strain evidence="5 6">DSM 2657</strain>
    </source>
</reference>
<keyword evidence="6" id="KW-1185">Reference proteome</keyword>
<dbReference type="Proteomes" id="UP000029859">
    <property type="component" value="Unassembled WGS sequence"/>
</dbReference>
<keyword evidence="2 3" id="KW-0687">Ribonucleoprotein</keyword>
<dbReference type="InterPro" id="IPR001976">
    <property type="entry name" value="Ribosomal_eS24"/>
</dbReference>
<evidence type="ECO:0000256" key="3">
    <source>
        <dbReference type="HAMAP-Rule" id="MF_00545"/>
    </source>
</evidence>
<dbReference type="HAMAP" id="MF_00545">
    <property type="entry name" value="Ribosomal_eS24"/>
    <property type="match status" value="1"/>
</dbReference>
<sequence>MDINITEDKNNALLNRREVRFDATFDGATPSRLDVKNRLAAMLNVPLELVILQKFDNSYGISAAEGYAKIYEDADRMKVVEKEYVLKRNELPEPEVVEDEASEEPAEEADSE</sequence>
<evidence type="ECO:0000256" key="1">
    <source>
        <dbReference type="ARBA" id="ARBA00022980"/>
    </source>
</evidence>
<dbReference type="GO" id="GO:0003735">
    <property type="term" value="F:structural constituent of ribosome"/>
    <property type="evidence" value="ECO:0007669"/>
    <property type="project" value="InterPro"/>
</dbReference>
<dbReference type="Gene3D" id="3.30.70.330">
    <property type="match status" value="1"/>
</dbReference>
<evidence type="ECO:0000256" key="4">
    <source>
        <dbReference type="SAM" id="MobiDB-lite"/>
    </source>
</evidence>
<organism evidence="5 6">
    <name type="scientific">Methanococcoides methylutens</name>
    <dbReference type="NCBI Taxonomy" id="2226"/>
    <lineage>
        <taxon>Archaea</taxon>
        <taxon>Methanobacteriati</taxon>
        <taxon>Methanobacteriota</taxon>
        <taxon>Stenosarchaea group</taxon>
        <taxon>Methanomicrobia</taxon>
        <taxon>Methanosarcinales</taxon>
        <taxon>Methanosarcinaceae</taxon>
        <taxon>Methanococcoides</taxon>
    </lineage>
</organism>
<comment type="similarity">
    <text evidence="3">Belongs to the eukaryotic ribosomal protein eS24 family.</text>
</comment>
<dbReference type="InterPro" id="IPR012678">
    <property type="entry name" value="Ribosomal_uL23/eL15/eS24_sf"/>
</dbReference>
<dbReference type="GO" id="GO:1990904">
    <property type="term" value="C:ribonucleoprotein complex"/>
    <property type="evidence" value="ECO:0007669"/>
    <property type="project" value="UniProtKB-KW"/>
</dbReference>
<proteinExistence type="inferred from homology"/>
<dbReference type="InterPro" id="IPR012677">
    <property type="entry name" value="Nucleotide-bd_a/b_plait_sf"/>
</dbReference>
<dbReference type="EMBL" id="JRHO01000009">
    <property type="protein sequence ID" value="KGK99352.1"/>
    <property type="molecule type" value="Genomic_DNA"/>
</dbReference>
<dbReference type="SUPFAM" id="SSF54189">
    <property type="entry name" value="Ribosomal proteins S24e, L23 and L15e"/>
    <property type="match status" value="1"/>
</dbReference>
<evidence type="ECO:0000313" key="5">
    <source>
        <dbReference type="EMBL" id="KGK99352.1"/>
    </source>
</evidence>
<dbReference type="Pfam" id="PF01282">
    <property type="entry name" value="Ribosomal_S24e"/>
    <property type="match status" value="1"/>
</dbReference>
<protein>
    <recommendedName>
        <fullName evidence="3">Small ribosomal subunit protein eS24</fullName>
    </recommendedName>
</protein>
<keyword evidence="1 3" id="KW-0689">Ribosomal protein</keyword>
<dbReference type="AlphaFoldDB" id="A0A099T2K6"/>
<feature type="compositionally biased region" description="Acidic residues" evidence="4">
    <location>
        <begin position="92"/>
        <end position="112"/>
    </location>
</feature>
<comment type="caution">
    <text evidence="5">The sequence shown here is derived from an EMBL/GenBank/DDBJ whole genome shotgun (WGS) entry which is preliminary data.</text>
</comment>
<accession>A0A099T2K6</accession>
<dbReference type="GO" id="GO:0006412">
    <property type="term" value="P:translation"/>
    <property type="evidence" value="ECO:0007669"/>
    <property type="project" value="UniProtKB-UniRule"/>
</dbReference>
<dbReference type="GeneID" id="69199318"/>
<dbReference type="PANTHER" id="PTHR10496">
    <property type="entry name" value="40S RIBOSOMAL PROTEIN S24"/>
    <property type="match status" value="1"/>
</dbReference>
<dbReference type="OrthoDB" id="27533at2157"/>
<dbReference type="RefSeq" id="WP_048193753.1">
    <property type="nucleotide sequence ID" value="NZ_CAAGSM010000006.1"/>
</dbReference>
<name>A0A099T2K6_METMT</name>